<keyword evidence="6" id="KW-0378">Hydrolase</keyword>
<dbReference type="GO" id="GO:0016887">
    <property type="term" value="F:ATP hydrolysis activity"/>
    <property type="evidence" value="ECO:0007669"/>
    <property type="project" value="InterPro"/>
</dbReference>
<organism evidence="8 9">
    <name type="scientific">Tieghemostelium lacteum</name>
    <name type="common">Slime mold</name>
    <name type="synonym">Dictyostelium lacteum</name>
    <dbReference type="NCBI Taxonomy" id="361077"/>
    <lineage>
        <taxon>Eukaryota</taxon>
        <taxon>Amoebozoa</taxon>
        <taxon>Evosea</taxon>
        <taxon>Eumycetozoa</taxon>
        <taxon>Dictyostelia</taxon>
        <taxon>Dictyosteliales</taxon>
        <taxon>Raperosteliaceae</taxon>
        <taxon>Tieghemostelium</taxon>
    </lineage>
</organism>
<comment type="caution">
    <text evidence="8">The sequence shown here is derived from an EMBL/GenBank/DDBJ whole genome shotgun (WGS) entry which is preliminary data.</text>
</comment>
<dbReference type="GO" id="GO:0005795">
    <property type="term" value="C:Golgi stack"/>
    <property type="evidence" value="ECO:0007669"/>
    <property type="project" value="TreeGrafter"/>
</dbReference>
<evidence type="ECO:0000256" key="4">
    <source>
        <dbReference type="ARBA" id="ARBA00022840"/>
    </source>
</evidence>
<feature type="domain" description="Helicase ATP-binding" evidence="7">
    <location>
        <begin position="538"/>
        <end position="673"/>
    </location>
</feature>
<dbReference type="FunCoup" id="A0A151ZB78">
    <property type="interactions" value="828"/>
</dbReference>
<keyword evidence="2 6" id="KW-0813">Transport</keyword>
<comment type="function">
    <text evidence="6">Required for vesicle-mediated transport. Catalyzes the fusion of transport vesicles within the Golgi cisternae. Is also required for transport from the endoplasmic reticulum to the Golgi stack. Seems to function as a fusion protein required for the delivery of cargo proteins to all compartments of the Golgi stack independent of vesicle origin.</text>
</comment>
<dbReference type="InterPro" id="IPR014001">
    <property type="entry name" value="Helicase_ATP-bd"/>
</dbReference>
<dbReference type="FunFam" id="3.40.50.300:FF:000166">
    <property type="entry name" value="vesicle-fusing ATPase isoform X1"/>
    <property type="match status" value="1"/>
</dbReference>
<evidence type="ECO:0000256" key="6">
    <source>
        <dbReference type="RuleBase" id="RU367045"/>
    </source>
</evidence>
<dbReference type="InParanoid" id="A0A151ZB78"/>
<dbReference type="FunFam" id="3.40.50.300:FF:000187">
    <property type="entry name" value="Vesicular-fusion ATPase SEC18"/>
    <property type="match status" value="1"/>
</dbReference>
<comment type="cofactor">
    <cofactor evidence="6">
        <name>Mg(2+)</name>
        <dbReference type="ChEBI" id="CHEBI:18420"/>
    </cofactor>
    <text evidence="6">Binds 1 Mg(2+) ion per subunit.</text>
</comment>
<dbReference type="InterPro" id="IPR009010">
    <property type="entry name" value="Asp_de-COase-like_dom_sf"/>
</dbReference>
<dbReference type="STRING" id="361077.A0A151ZB78"/>
<keyword evidence="3 6" id="KW-0547">Nucleotide-binding</keyword>
<dbReference type="InterPro" id="IPR027417">
    <property type="entry name" value="P-loop_NTPase"/>
</dbReference>
<dbReference type="EC" id="3.6.4.6" evidence="6"/>
<dbReference type="GO" id="GO:0043001">
    <property type="term" value="P:Golgi to plasma membrane protein transport"/>
    <property type="evidence" value="ECO:0007669"/>
    <property type="project" value="TreeGrafter"/>
</dbReference>
<dbReference type="GO" id="GO:0006891">
    <property type="term" value="P:intra-Golgi vesicle-mediated transport"/>
    <property type="evidence" value="ECO:0007669"/>
    <property type="project" value="TreeGrafter"/>
</dbReference>
<dbReference type="Gene3D" id="3.40.50.300">
    <property type="entry name" value="P-loop containing nucleotide triphosphate hydrolases"/>
    <property type="match status" value="2"/>
</dbReference>
<dbReference type="OMA" id="CFDNEIA"/>
<evidence type="ECO:0000313" key="8">
    <source>
        <dbReference type="EMBL" id="KYQ91185.1"/>
    </source>
</evidence>
<dbReference type="Gene3D" id="2.40.40.20">
    <property type="match status" value="1"/>
</dbReference>
<dbReference type="InterPro" id="IPR003960">
    <property type="entry name" value="ATPase_AAA_CS"/>
</dbReference>
<dbReference type="GO" id="GO:0005524">
    <property type="term" value="F:ATP binding"/>
    <property type="evidence" value="ECO:0007669"/>
    <property type="project" value="UniProtKB-UniRule"/>
</dbReference>
<dbReference type="PANTHER" id="PTHR23078">
    <property type="entry name" value="VESICULAR-FUSION PROTEIN NSF"/>
    <property type="match status" value="1"/>
</dbReference>
<keyword evidence="6" id="KW-0963">Cytoplasm</keyword>
<keyword evidence="4 6" id="KW-0067">ATP-binding</keyword>
<dbReference type="PROSITE" id="PS51192">
    <property type="entry name" value="HELICASE_ATP_BIND_1"/>
    <property type="match status" value="1"/>
</dbReference>
<dbReference type="EMBL" id="LODT01000035">
    <property type="protein sequence ID" value="KYQ91185.1"/>
    <property type="molecule type" value="Genomic_DNA"/>
</dbReference>
<dbReference type="InterPro" id="IPR039812">
    <property type="entry name" value="Vesicle-fus_ATPase"/>
</dbReference>
<keyword evidence="5 6" id="KW-0653">Protein transport</keyword>
<evidence type="ECO:0000313" key="9">
    <source>
        <dbReference type="Proteomes" id="UP000076078"/>
    </source>
</evidence>
<dbReference type="Pfam" id="PF17862">
    <property type="entry name" value="AAA_lid_3"/>
    <property type="match status" value="1"/>
</dbReference>
<evidence type="ECO:0000256" key="3">
    <source>
        <dbReference type="ARBA" id="ARBA00022741"/>
    </source>
</evidence>
<accession>A0A151ZB78</accession>
<comment type="subcellular location">
    <subcellularLocation>
        <location evidence="6">Cytoplasm</location>
    </subcellularLocation>
</comment>
<dbReference type="FunFam" id="1.10.8.60:FF:000115">
    <property type="entry name" value="N-ethylmaleimide-sensitive fusion protein, putative"/>
    <property type="match status" value="1"/>
</dbReference>
<reference evidence="8 9" key="1">
    <citation type="submission" date="2015-12" db="EMBL/GenBank/DDBJ databases">
        <title>Dictyostelia acquired genes for synthesis and detection of signals that induce cell-type specialization by lateral gene transfer from prokaryotes.</title>
        <authorList>
            <person name="Gloeckner G."/>
            <person name="Schaap P."/>
        </authorList>
    </citation>
    <scope>NUCLEOTIDE SEQUENCE [LARGE SCALE GENOMIC DNA]</scope>
    <source>
        <strain evidence="8 9">TK</strain>
    </source>
</reference>
<dbReference type="PROSITE" id="PS00674">
    <property type="entry name" value="AAA"/>
    <property type="match status" value="1"/>
</dbReference>
<dbReference type="SUPFAM" id="SSF52540">
    <property type="entry name" value="P-loop containing nucleoside triphosphate hydrolases"/>
    <property type="match status" value="2"/>
</dbReference>
<evidence type="ECO:0000256" key="2">
    <source>
        <dbReference type="ARBA" id="ARBA00022448"/>
    </source>
</evidence>
<dbReference type="Gene3D" id="3.10.330.10">
    <property type="match status" value="1"/>
</dbReference>
<protein>
    <recommendedName>
        <fullName evidence="6">Vesicle-fusing ATPase</fullName>
        <ecNumber evidence="6">3.6.4.6</ecNumber>
    </recommendedName>
</protein>
<dbReference type="Proteomes" id="UP000076078">
    <property type="component" value="Unassembled WGS sequence"/>
</dbReference>
<dbReference type="SMART" id="SM00382">
    <property type="entry name" value="AAA"/>
    <property type="match status" value="2"/>
</dbReference>
<dbReference type="InterPro" id="IPR003593">
    <property type="entry name" value="AAA+_ATPase"/>
</dbReference>
<evidence type="ECO:0000256" key="1">
    <source>
        <dbReference type="ARBA" id="ARBA00006914"/>
    </source>
</evidence>
<dbReference type="SUPFAM" id="SSF54585">
    <property type="entry name" value="Cdc48 domain 2-like"/>
    <property type="match status" value="1"/>
</dbReference>
<keyword evidence="6" id="KW-0479">Metal-binding</keyword>
<dbReference type="OrthoDB" id="9982946at2759"/>
<sequence length="745" mass="82824">MSYSNIRGGGMAGAEVNDTVFIPQGMTNEEQSYTNRCFISEQKFKEMFPNGSQRRINTNYVIVNNKFILSAAPTGNVPVRNIMLSRVQRDWMQVGTVNATCNVEIYEPELLMLTSITLVVDCFKAGSDGKADAQSVIGQFLSDYDNQILTPGQVIAMVAFGNQPLRLKVEKIQLSPDSSNPKGTFGMLSGITQILLVKAEGSRLDIETNGDLSLKSNMFKIDWDFENMGIGGLDAEFRDIFRRAFASRLFPPSLITKLGVNHVRGMLLYGPPGTGKTLIARQIGKMLNGREPKLVSGPSILDKYVGGSENNVRMLFREAEIEQKQKGENSGLHIIILDELDAICKTRGTRQGDSGVGDSVVNQLLAMIDGVESLNNILVIGMTNRKEMIDDALLRPGRLEVHVEISLPNEEGREQIFTIHTAKMKKNNALDSSVNLAAYAKETKNYSGAEIEGVVKAAASYTFSRQIDTKNLTNMEIKPDDIKVTDQDFRRAISEVKPGFGAVEDQYENYAHNGIVNYGSEFEKVANSGKLFIEQVKTSLRTPLVSVLLTGEPGSGKSSLATYFAKQSEFPFVRIISPQDMLGMTETAKAQRITKAFEDSYKTPLSCIIIDDIERLIEYVPIGPRFSNLILQTLHVLYKKTPPKKGRLLILSTTSNPSVLRDMDLMDCFPIQVETPSITKKSEFKAILQELGAFSSKEAELASQYFNDRVTIKQLIMIIEMARQEKGDPVENLKYMLTEFQLKHI</sequence>
<evidence type="ECO:0000259" key="7">
    <source>
        <dbReference type="PROSITE" id="PS51192"/>
    </source>
</evidence>
<name>A0A151ZB78_TIELA</name>
<dbReference type="GO" id="GO:0046872">
    <property type="term" value="F:metal ion binding"/>
    <property type="evidence" value="ECO:0007669"/>
    <property type="project" value="UniProtKB-UniRule"/>
</dbReference>
<dbReference type="PANTHER" id="PTHR23078:SF3">
    <property type="entry name" value="VESICLE-FUSING ATPASE"/>
    <property type="match status" value="1"/>
</dbReference>
<dbReference type="CDD" id="cd00009">
    <property type="entry name" value="AAA"/>
    <property type="match status" value="1"/>
</dbReference>
<dbReference type="InterPro" id="IPR029067">
    <property type="entry name" value="CDC48_domain_2-like_sf"/>
</dbReference>
<dbReference type="AlphaFoldDB" id="A0A151ZB78"/>
<dbReference type="SUPFAM" id="SSF50692">
    <property type="entry name" value="ADC-like"/>
    <property type="match status" value="1"/>
</dbReference>
<comment type="similarity">
    <text evidence="1 6">Belongs to the AAA ATPase family.</text>
</comment>
<dbReference type="Gene3D" id="1.10.8.60">
    <property type="match status" value="2"/>
</dbReference>
<keyword evidence="6" id="KW-0931">ER-Golgi transport</keyword>
<dbReference type="Pfam" id="PF00004">
    <property type="entry name" value="AAA"/>
    <property type="match status" value="2"/>
</dbReference>
<comment type="catalytic activity">
    <reaction evidence="6">
        <text>ATP + H2O = ADP + phosphate + H(+)</text>
        <dbReference type="Rhea" id="RHEA:13065"/>
        <dbReference type="ChEBI" id="CHEBI:15377"/>
        <dbReference type="ChEBI" id="CHEBI:15378"/>
        <dbReference type="ChEBI" id="CHEBI:30616"/>
        <dbReference type="ChEBI" id="CHEBI:43474"/>
        <dbReference type="ChEBI" id="CHEBI:456216"/>
        <dbReference type="EC" id="3.6.4.6"/>
    </reaction>
</comment>
<evidence type="ECO:0000256" key="5">
    <source>
        <dbReference type="ARBA" id="ARBA00022927"/>
    </source>
</evidence>
<dbReference type="GO" id="GO:0035494">
    <property type="term" value="P:SNARE complex disassembly"/>
    <property type="evidence" value="ECO:0007669"/>
    <property type="project" value="InterPro"/>
</dbReference>
<dbReference type="InterPro" id="IPR041569">
    <property type="entry name" value="AAA_lid_3"/>
</dbReference>
<dbReference type="InterPro" id="IPR003959">
    <property type="entry name" value="ATPase_AAA_core"/>
</dbReference>
<gene>
    <name evidence="8" type="ORF">DLAC_08101</name>
</gene>
<proteinExistence type="inferred from homology"/>
<keyword evidence="6" id="KW-0460">Magnesium</keyword>
<keyword evidence="9" id="KW-1185">Reference proteome</keyword>